<accession>A0A0D6MLE4</accession>
<feature type="domain" description="Metallo-beta-lactamase" evidence="6">
    <location>
        <begin position="16"/>
        <end position="202"/>
    </location>
</feature>
<dbReference type="GO" id="GO:0016787">
    <property type="term" value="F:hydrolase activity"/>
    <property type="evidence" value="ECO:0007669"/>
    <property type="project" value="UniProtKB-KW"/>
</dbReference>
<dbReference type="Proteomes" id="UP000032679">
    <property type="component" value="Unassembled WGS sequence"/>
</dbReference>
<dbReference type="InterPro" id="IPR051453">
    <property type="entry name" value="MBL_Glyoxalase_II"/>
</dbReference>
<evidence type="ECO:0000256" key="5">
    <source>
        <dbReference type="SAM" id="MobiDB-lite"/>
    </source>
</evidence>
<dbReference type="InterPro" id="IPR001279">
    <property type="entry name" value="Metallo-B-lactamas"/>
</dbReference>
<keyword evidence="8" id="KW-1185">Reference proteome</keyword>
<dbReference type="AlphaFoldDB" id="A0A0D6MLE4"/>
<dbReference type="STRING" id="1231623.Tasa_022_003"/>
<organism evidence="7 8">
    <name type="scientific">Tanticharoenia sakaeratensis NBRC 103193</name>
    <dbReference type="NCBI Taxonomy" id="1231623"/>
    <lineage>
        <taxon>Bacteria</taxon>
        <taxon>Pseudomonadati</taxon>
        <taxon>Pseudomonadota</taxon>
        <taxon>Alphaproteobacteria</taxon>
        <taxon>Acetobacterales</taxon>
        <taxon>Acetobacteraceae</taxon>
        <taxon>Tanticharoenia</taxon>
    </lineage>
</organism>
<dbReference type="RefSeq" id="WP_241767721.1">
    <property type="nucleotide sequence ID" value="NZ_BALE01000022.1"/>
</dbReference>
<dbReference type="EMBL" id="BALE01000022">
    <property type="protein sequence ID" value="GAN54504.1"/>
    <property type="molecule type" value="Genomic_DNA"/>
</dbReference>
<evidence type="ECO:0000256" key="1">
    <source>
        <dbReference type="ARBA" id="ARBA00001947"/>
    </source>
</evidence>
<name>A0A0D6MLE4_9PROT</name>
<protein>
    <recommendedName>
        <fullName evidence="6">Metallo-beta-lactamase domain-containing protein</fullName>
    </recommendedName>
</protein>
<dbReference type="SMART" id="SM00849">
    <property type="entry name" value="Lactamase_B"/>
    <property type="match status" value="1"/>
</dbReference>
<comment type="caution">
    <text evidence="7">The sequence shown here is derived from an EMBL/GenBank/DDBJ whole genome shotgun (WGS) entry which is preliminary data.</text>
</comment>
<feature type="compositionally biased region" description="Polar residues" evidence="5">
    <location>
        <begin position="212"/>
        <end position="224"/>
    </location>
</feature>
<proteinExistence type="predicted"/>
<feature type="region of interest" description="Disordered" evidence="5">
    <location>
        <begin position="205"/>
        <end position="224"/>
    </location>
</feature>
<dbReference type="PANTHER" id="PTHR46233">
    <property type="entry name" value="HYDROXYACYLGLUTATHIONE HYDROLASE GLOC"/>
    <property type="match status" value="1"/>
</dbReference>
<reference evidence="7 8" key="1">
    <citation type="submission" date="2012-10" db="EMBL/GenBank/DDBJ databases">
        <title>Genome sequencing of Tanticharoenia sakaeratensis NBRC 103193.</title>
        <authorList>
            <person name="Azuma Y."/>
            <person name="Hadano H."/>
            <person name="Hirakawa H."/>
            <person name="Matsushita K."/>
        </authorList>
    </citation>
    <scope>NUCLEOTIDE SEQUENCE [LARGE SCALE GENOMIC DNA]</scope>
    <source>
        <strain evidence="7 8">NBRC 103193</strain>
    </source>
</reference>
<evidence type="ECO:0000313" key="8">
    <source>
        <dbReference type="Proteomes" id="UP000032679"/>
    </source>
</evidence>
<evidence type="ECO:0000256" key="4">
    <source>
        <dbReference type="ARBA" id="ARBA00022833"/>
    </source>
</evidence>
<dbReference type="SUPFAM" id="SSF56281">
    <property type="entry name" value="Metallo-hydrolase/oxidoreductase"/>
    <property type="match status" value="1"/>
</dbReference>
<gene>
    <name evidence="7" type="ORF">Tasa_022_003</name>
</gene>
<evidence type="ECO:0000256" key="3">
    <source>
        <dbReference type="ARBA" id="ARBA00022801"/>
    </source>
</evidence>
<evidence type="ECO:0000313" key="7">
    <source>
        <dbReference type="EMBL" id="GAN54504.1"/>
    </source>
</evidence>
<sequence>MSEPLRLSVIQVTPLRQNCAIVSDETTHRAVVIDPGGDVPRILDTIASRGLFIEAILLTHGHPDHVCGVADLRDALGERQGAAVPVLGPGIEDAFLCAGAGQAGATFGIAGARDIEPDRYLSDGEHLELLGRRIDVRHVPGHSPGHIVFVAQDDRIAVVGDTLFRNVIGRTDFPYGDQRALLAAIRDKLLTLPDDVSILPGHGMPSTIGAERQNNPYLQNLDTL</sequence>
<dbReference type="InterPro" id="IPR036866">
    <property type="entry name" value="RibonucZ/Hydroxyglut_hydro"/>
</dbReference>
<dbReference type="PANTHER" id="PTHR46233:SF3">
    <property type="entry name" value="HYDROXYACYLGLUTATHIONE HYDROLASE GLOC"/>
    <property type="match status" value="1"/>
</dbReference>
<dbReference type="GO" id="GO:0046872">
    <property type="term" value="F:metal ion binding"/>
    <property type="evidence" value="ECO:0007669"/>
    <property type="project" value="UniProtKB-KW"/>
</dbReference>
<keyword evidence="4" id="KW-0862">Zinc</keyword>
<dbReference type="Gene3D" id="3.60.15.10">
    <property type="entry name" value="Ribonuclease Z/Hydroxyacylglutathione hydrolase-like"/>
    <property type="match status" value="1"/>
</dbReference>
<keyword evidence="2" id="KW-0479">Metal-binding</keyword>
<evidence type="ECO:0000256" key="2">
    <source>
        <dbReference type="ARBA" id="ARBA00022723"/>
    </source>
</evidence>
<evidence type="ECO:0000259" key="6">
    <source>
        <dbReference type="SMART" id="SM00849"/>
    </source>
</evidence>
<dbReference type="Pfam" id="PF00753">
    <property type="entry name" value="Lactamase_B"/>
    <property type="match status" value="1"/>
</dbReference>
<comment type="cofactor">
    <cofactor evidence="1">
        <name>Zn(2+)</name>
        <dbReference type="ChEBI" id="CHEBI:29105"/>
    </cofactor>
</comment>
<keyword evidence="3" id="KW-0378">Hydrolase</keyword>